<organism evidence="2 3">
    <name type="scientific">Daphnia magna</name>
    <dbReference type="NCBI Taxonomy" id="35525"/>
    <lineage>
        <taxon>Eukaryota</taxon>
        <taxon>Metazoa</taxon>
        <taxon>Ecdysozoa</taxon>
        <taxon>Arthropoda</taxon>
        <taxon>Crustacea</taxon>
        <taxon>Branchiopoda</taxon>
        <taxon>Diplostraca</taxon>
        <taxon>Cladocera</taxon>
        <taxon>Anomopoda</taxon>
        <taxon>Daphniidae</taxon>
        <taxon>Daphnia</taxon>
    </lineage>
</organism>
<sequence length="80" mass="9307">MDGDNIRILKVWGSNLPKSQIAAHTTHMLIVLFSLQWPLLSLKSAVWIFLLLWVCHGHIPILWRLVTPVRSATFGQWFTW</sequence>
<gene>
    <name evidence="2" type="ORF">OUZ56_005412</name>
</gene>
<evidence type="ECO:0000313" key="3">
    <source>
        <dbReference type="Proteomes" id="UP001234178"/>
    </source>
</evidence>
<keyword evidence="1" id="KW-0812">Transmembrane</keyword>
<keyword evidence="1" id="KW-0472">Membrane</keyword>
<comment type="caution">
    <text evidence="2">The sequence shown here is derived from an EMBL/GenBank/DDBJ whole genome shotgun (WGS) entry which is preliminary data.</text>
</comment>
<name>A0ABQ9YSY4_9CRUS</name>
<evidence type="ECO:0000313" key="2">
    <source>
        <dbReference type="EMBL" id="KAK4003656.1"/>
    </source>
</evidence>
<dbReference type="Proteomes" id="UP001234178">
    <property type="component" value="Unassembled WGS sequence"/>
</dbReference>
<proteinExistence type="predicted"/>
<reference evidence="2 3" key="1">
    <citation type="journal article" date="2023" name="Nucleic Acids Res.">
        <title>The hologenome of Daphnia magna reveals possible DNA methylation and microbiome-mediated evolution of the host genome.</title>
        <authorList>
            <person name="Chaturvedi A."/>
            <person name="Li X."/>
            <person name="Dhandapani V."/>
            <person name="Marshall H."/>
            <person name="Kissane S."/>
            <person name="Cuenca-Cambronero M."/>
            <person name="Asole G."/>
            <person name="Calvet F."/>
            <person name="Ruiz-Romero M."/>
            <person name="Marangio P."/>
            <person name="Guigo R."/>
            <person name="Rago D."/>
            <person name="Mirbahai L."/>
            <person name="Eastwood N."/>
            <person name="Colbourne J.K."/>
            <person name="Zhou J."/>
            <person name="Mallon E."/>
            <person name="Orsini L."/>
        </authorList>
    </citation>
    <scope>NUCLEOTIDE SEQUENCE [LARGE SCALE GENOMIC DNA]</scope>
    <source>
        <strain evidence="2">LRV0_1</strain>
    </source>
</reference>
<feature type="transmembrane region" description="Helical" evidence="1">
    <location>
        <begin position="21"/>
        <end position="39"/>
    </location>
</feature>
<protein>
    <submittedName>
        <fullName evidence="2">Uncharacterized protein</fullName>
    </submittedName>
</protein>
<keyword evidence="1" id="KW-1133">Transmembrane helix</keyword>
<evidence type="ECO:0000256" key="1">
    <source>
        <dbReference type="SAM" id="Phobius"/>
    </source>
</evidence>
<dbReference type="EMBL" id="JAOYFB010000001">
    <property type="protein sequence ID" value="KAK4003656.1"/>
    <property type="molecule type" value="Genomic_DNA"/>
</dbReference>
<accession>A0ABQ9YSY4</accession>
<keyword evidence="3" id="KW-1185">Reference proteome</keyword>
<feature type="transmembrane region" description="Helical" evidence="1">
    <location>
        <begin position="45"/>
        <end position="66"/>
    </location>
</feature>